<sequence>MAQCSAVPCGEKVWVLVERRVMVECDCGVKTVVMVNAGVVWKLWIMVECGCDVETVVHGGCDSNVKTVGDGGVWMRFVSMRWDVVRCENCVS</sequence>
<gene>
    <name evidence="1" type="ORF">AVEN_165399_1</name>
</gene>
<dbReference type="EMBL" id="BGPR01000031">
    <property type="protein sequence ID" value="GBL83202.1"/>
    <property type="molecule type" value="Genomic_DNA"/>
</dbReference>
<comment type="caution">
    <text evidence="1">The sequence shown here is derived from an EMBL/GenBank/DDBJ whole genome shotgun (WGS) entry which is preliminary data.</text>
</comment>
<dbReference type="AlphaFoldDB" id="A0A4Y2AT60"/>
<evidence type="ECO:0000313" key="1">
    <source>
        <dbReference type="EMBL" id="GBL83202.1"/>
    </source>
</evidence>
<evidence type="ECO:0000313" key="2">
    <source>
        <dbReference type="Proteomes" id="UP000499080"/>
    </source>
</evidence>
<name>A0A4Y2AT60_ARAVE</name>
<protein>
    <submittedName>
        <fullName evidence="1">Uncharacterized protein</fullName>
    </submittedName>
</protein>
<organism evidence="1 2">
    <name type="scientific">Araneus ventricosus</name>
    <name type="common">Orbweaver spider</name>
    <name type="synonym">Epeira ventricosa</name>
    <dbReference type="NCBI Taxonomy" id="182803"/>
    <lineage>
        <taxon>Eukaryota</taxon>
        <taxon>Metazoa</taxon>
        <taxon>Ecdysozoa</taxon>
        <taxon>Arthropoda</taxon>
        <taxon>Chelicerata</taxon>
        <taxon>Arachnida</taxon>
        <taxon>Araneae</taxon>
        <taxon>Araneomorphae</taxon>
        <taxon>Entelegynae</taxon>
        <taxon>Araneoidea</taxon>
        <taxon>Araneidae</taxon>
        <taxon>Araneus</taxon>
    </lineage>
</organism>
<keyword evidence="2" id="KW-1185">Reference proteome</keyword>
<accession>A0A4Y2AT60</accession>
<reference evidence="1 2" key="1">
    <citation type="journal article" date="2019" name="Sci. Rep.">
        <title>Orb-weaving spider Araneus ventricosus genome elucidates the spidroin gene catalogue.</title>
        <authorList>
            <person name="Kono N."/>
            <person name="Nakamura H."/>
            <person name="Ohtoshi R."/>
            <person name="Moran D.A.P."/>
            <person name="Shinohara A."/>
            <person name="Yoshida Y."/>
            <person name="Fujiwara M."/>
            <person name="Mori M."/>
            <person name="Tomita M."/>
            <person name="Arakawa K."/>
        </authorList>
    </citation>
    <scope>NUCLEOTIDE SEQUENCE [LARGE SCALE GENOMIC DNA]</scope>
</reference>
<dbReference type="Proteomes" id="UP000499080">
    <property type="component" value="Unassembled WGS sequence"/>
</dbReference>
<proteinExistence type="predicted"/>